<dbReference type="AlphaFoldDB" id="A0A9P4IZS2"/>
<dbReference type="OrthoDB" id="674604at2759"/>
<evidence type="ECO:0000313" key="2">
    <source>
        <dbReference type="Proteomes" id="UP000799439"/>
    </source>
</evidence>
<sequence>MNHACYNPDPKVVYLGVCVNVKGAKPEAVLRYIDASAKALVFHAANSKGRPIEWFSVGNLAAKASAGISGVVGSHGFPTYVGADARVNLVYMKLIDIPFLKKESSCRLALIFVTCLRDDMVIYLTT</sequence>
<dbReference type="Proteomes" id="UP000799439">
    <property type="component" value="Unassembled WGS sequence"/>
</dbReference>
<accession>A0A9P4IZS2</accession>
<name>A0A9P4IZS2_9PEZI</name>
<organism evidence="1 2">
    <name type="scientific">Myriangium duriaei CBS 260.36</name>
    <dbReference type="NCBI Taxonomy" id="1168546"/>
    <lineage>
        <taxon>Eukaryota</taxon>
        <taxon>Fungi</taxon>
        <taxon>Dikarya</taxon>
        <taxon>Ascomycota</taxon>
        <taxon>Pezizomycotina</taxon>
        <taxon>Dothideomycetes</taxon>
        <taxon>Dothideomycetidae</taxon>
        <taxon>Myriangiales</taxon>
        <taxon>Myriangiaceae</taxon>
        <taxon>Myriangium</taxon>
    </lineage>
</organism>
<protein>
    <submittedName>
        <fullName evidence="1">Uncharacterized protein</fullName>
    </submittedName>
</protein>
<gene>
    <name evidence="1" type="ORF">K461DRAFT_33807</name>
</gene>
<reference evidence="1" key="1">
    <citation type="journal article" date="2020" name="Stud. Mycol.">
        <title>101 Dothideomycetes genomes: a test case for predicting lifestyles and emergence of pathogens.</title>
        <authorList>
            <person name="Haridas S."/>
            <person name="Albert R."/>
            <person name="Binder M."/>
            <person name="Bloem J."/>
            <person name="Labutti K."/>
            <person name="Salamov A."/>
            <person name="Andreopoulos B."/>
            <person name="Baker S."/>
            <person name="Barry K."/>
            <person name="Bills G."/>
            <person name="Bluhm B."/>
            <person name="Cannon C."/>
            <person name="Castanera R."/>
            <person name="Culley D."/>
            <person name="Daum C."/>
            <person name="Ezra D."/>
            <person name="Gonzalez J."/>
            <person name="Henrissat B."/>
            <person name="Kuo A."/>
            <person name="Liang C."/>
            <person name="Lipzen A."/>
            <person name="Lutzoni F."/>
            <person name="Magnuson J."/>
            <person name="Mondo S."/>
            <person name="Nolan M."/>
            <person name="Ohm R."/>
            <person name="Pangilinan J."/>
            <person name="Park H.-J."/>
            <person name="Ramirez L."/>
            <person name="Alfaro M."/>
            <person name="Sun H."/>
            <person name="Tritt A."/>
            <person name="Yoshinaga Y."/>
            <person name="Zwiers L.-H."/>
            <person name="Turgeon B."/>
            <person name="Goodwin S."/>
            <person name="Spatafora J."/>
            <person name="Crous P."/>
            <person name="Grigoriev I."/>
        </authorList>
    </citation>
    <scope>NUCLEOTIDE SEQUENCE</scope>
    <source>
        <strain evidence="1">CBS 260.36</strain>
    </source>
</reference>
<keyword evidence="2" id="KW-1185">Reference proteome</keyword>
<evidence type="ECO:0000313" key="1">
    <source>
        <dbReference type="EMBL" id="KAF2149778.1"/>
    </source>
</evidence>
<dbReference type="EMBL" id="ML996090">
    <property type="protein sequence ID" value="KAF2149778.1"/>
    <property type="molecule type" value="Genomic_DNA"/>
</dbReference>
<proteinExistence type="predicted"/>
<comment type="caution">
    <text evidence="1">The sequence shown here is derived from an EMBL/GenBank/DDBJ whole genome shotgun (WGS) entry which is preliminary data.</text>
</comment>